<dbReference type="AlphaFoldDB" id="A0A382Q9C0"/>
<reference evidence="1" key="1">
    <citation type="submission" date="2018-05" db="EMBL/GenBank/DDBJ databases">
        <authorList>
            <person name="Lanie J.A."/>
            <person name="Ng W.-L."/>
            <person name="Kazmierczak K.M."/>
            <person name="Andrzejewski T.M."/>
            <person name="Davidsen T.M."/>
            <person name="Wayne K.J."/>
            <person name="Tettelin H."/>
            <person name="Glass J.I."/>
            <person name="Rusch D."/>
            <person name="Podicherti R."/>
            <person name="Tsui H.-C.T."/>
            <person name="Winkler M.E."/>
        </authorList>
    </citation>
    <scope>NUCLEOTIDE SEQUENCE</scope>
</reference>
<protein>
    <submittedName>
        <fullName evidence="1">Uncharacterized protein</fullName>
    </submittedName>
</protein>
<organism evidence="1">
    <name type="scientific">marine metagenome</name>
    <dbReference type="NCBI Taxonomy" id="408172"/>
    <lineage>
        <taxon>unclassified sequences</taxon>
        <taxon>metagenomes</taxon>
        <taxon>ecological metagenomes</taxon>
    </lineage>
</organism>
<dbReference type="EMBL" id="UINC01112906">
    <property type="protein sequence ID" value="SVC82169.1"/>
    <property type="molecule type" value="Genomic_DNA"/>
</dbReference>
<accession>A0A382Q9C0</accession>
<gene>
    <name evidence="1" type="ORF">METZ01_LOCUS335023</name>
</gene>
<evidence type="ECO:0000313" key="1">
    <source>
        <dbReference type="EMBL" id="SVC82169.1"/>
    </source>
</evidence>
<name>A0A382Q9C0_9ZZZZ</name>
<sequence length="256" mass="30308">MAFSKRSVTAKYMGDEPDPNDWDGLSSEELKSKIHDAFRWYYRFYDFKESMDFVQAYYKKNKVKSKSPGKLKINDLAEVGNHVGYLARLKVRGLEVLPVEYEELFIQKLKKIEEIAKQRKVVVESKERIKPDIQQRIRDAAKKLKYDIEDVIDEQVEEEFKKKFNFKQFLERNKVSKPVAKHLKPHIEDLASEIKLAKAGDVDFKEAYSHMSGHQQNRLIKFYDMMIEECEIIITSKKKKEKIKLGPKIKIKKRKK</sequence>
<proteinExistence type="predicted"/>